<keyword evidence="3" id="KW-1185">Reference proteome</keyword>
<feature type="signal peptide" evidence="1">
    <location>
        <begin position="1"/>
        <end position="20"/>
    </location>
</feature>
<evidence type="ECO:0000313" key="2">
    <source>
        <dbReference type="EMBL" id="QDV05112.1"/>
    </source>
</evidence>
<feature type="chain" id="PRO_5022001601" description="MAM domain-containing protein" evidence="1">
    <location>
        <begin position="21"/>
        <end position="335"/>
    </location>
</feature>
<reference evidence="2 3" key="1">
    <citation type="submission" date="2019-02" db="EMBL/GenBank/DDBJ databases">
        <title>Deep-cultivation of Planctomycetes and their phenomic and genomic characterization uncovers novel biology.</title>
        <authorList>
            <person name="Wiegand S."/>
            <person name="Jogler M."/>
            <person name="Boedeker C."/>
            <person name="Pinto D."/>
            <person name="Vollmers J."/>
            <person name="Rivas-Marin E."/>
            <person name="Kohn T."/>
            <person name="Peeters S.H."/>
            <person name="Heuer A."/>
            <person name="Rast P."/>
            <person name="Oberbeckmann S."/>
            <person name="Bunk B."/>
            <person name="Jeske O."/>
            <person name="Meyerdierks A."/>
            <person name="Storesund J.E."/>
            <person name="Kallscheuer N."/>
            <person name="Luecker S."/>
            <person name="Lage O.M."/>
            <person name="Pohl T."/>
            <person name="Merkel B.J."/>
            <person name="Hornburger P."/>
            <person name="Mueller R.-W."/>
            <person name="Bruemmer F."/>
            <person name="Labrenz M."/>
            <person name="Spormann A.M."/>
            <person name="Op den Camp H."/>
            <person name="Overmann J."/>
            <person name="Amann R."/>
            <person name="Jetten M.S.M."/>
            <person name="Mascher T."/>
            <person name="Medema M.H."/>
            <person name="Devos D.P."/>
            <person name="Kaster A.-K."/>
            <person name="Ovreas L."/>
            <person name="Rohde M."/>
            <person name="Galperin M.Y."/>
            <person name="Jogler C."/>
        </authorList>
    </citation>
    <scope>NUCLEOTIDE SEQUENCE [LARGE SCALE GENOMIC DNA]</scope>
    <source>
        <strain evidence="2 3">Poly30</strain>
    </source>
</reference>
<keyword evidence="1" id="KW-0732">Signal</keyword>
<dbReference type="RefSeq" id="WP_145194536.1">
    <property type="nucleotide sequence ID" value="NZ_CP036434.1"/>
</dbReference>
<evidence type="ECO:0000313" key="3">
    <source>
        <dbReference type="Proteomes" id="UP000320390"/>
    </source>
</evidence>
<proteinExistence type="predicted"/>
<dbReference type="EMBL" id="CP036434">
    <property type="protein sequence ID" value="QDV05112.1"/>
    <property type="molecule type" value="Genomic_DNA"/>
</dbReference>
<organism evidence="2 3">
    <name type="scientific">Saltatorellus ferox</name>
    <dbReference type="NCBI Taxonomy" id="2528018"/>
    <lineage>
        <taxon>Bacteria</taxon>
        <taxon>Pseudomonadati</taxon>
        <taxon>Planctomycetota</taxon>
        <taxon>Planctomycetia</taxon>
        <taxon>Planctomycetia incertae sedis</taxon>
        <taxon>Saltatorellus</taxon>
    </lineage>
</organism>
<evidence type="ECO:0000256" key="1">
    <source>
        <dbReference type="SAM" id="SignalP"/>
    </source>
</evidence>
<accession>A0A518ELZ6</accession>
<protein>
    <recommendedName>
        <fullName evidence="4">MAM domain-containing protein</fullName>
    </recommendedName>
</protein>
<dbReference type="Proteomes" id="UP000320390">
    <property type="component" value="Chromosome"/>
</dbReference>
<dbReference type="AlphaFoldDB" id="A0A518ELZ6"/>
<evidence type="ECO:0008006" key="4">
    <source>
        <dbReference type="Google" id="ProtNLM"/>
    </source>
</evidence>
<name>A0A518ELZ6_9BACT</name>
<sequence length="335" mass="36534" precursor="true">MKPVVSPSLVRLAVTGVVFASIPGMSDLAVAQSTLYETDFSSADGWTFEQSHPWGNQTFSPEWNVDALPASPAFAPFHSEPTSLNFNHNELGLEWGEWAGSARSPEIDLAESLGTPRLHFWYAYDHETFCQWDAFSVQVLDAGTEQILFQECLSATDLGLRNWVEYDLALDRSWGTVRIRFVHDTLDDWNFNEAGSYVDDLHFIDPRGASLHCEGQPLFNGAGPARLSMALIGQDPEGPVLLRGTGFPANGFAFAFAGPDPGVIPIGHGIRCIGVGTSVRVSLAPTRDLGTPVWSLDPNAGNFAQMAMLDVPIYVQTIFRDGPTINLSDALVFCP</sequence>
<gene>
    <name evidence="2" type="ORF">Poly30_06070</name>
</gene>